<evidence type="ECO:0000256" key="6">
    <source>
        <dbReference type="SAM" id="MobiDB-lite"/>
    </source>
</evidence>
<protein>
    <recommendedName>
        <fullName evidence="7">Xylanolytic transcriptional activator regulatory domain-containing protein</fullName>
    </recommendedName>
</protein>
<evidence type="ECO:0000256" key="5">
    <source>
        <dbReference type="ARBA" id="ARBA00023242"/>
    </source>
</evidence>
<dbReference type="InterPro" id="IPR007219">
    <property type="entry name" value="XnlR_reg_dom"/>
</dbReference>
<keyword evidence="4" id="KW-0804">Transcription</keyword>
<dbReference type="PANTHER" id="PTHR47338">
    <property type="entry name" value="ZN(II)2CYS6 TRANSCRIPTION FACTOR (EUROFUNG)-RELATED"/>
    <property type="match status" value="1"/>
</dbReference>
<dbReference type="InterPro" id="IPR050815">
    <property type="entry name" value="TF_fung"/>
</dbReference>
<reference evidence="8 9" key="1">
    <citation type="submission" date="2023-08" db="EMBL/GenBank/DDBJ databases">
        <title>Black Yeasts Isolated from many extreme environments.</title>
        <authorList>
            <person name="Coleine C."/>
            <person name="Stajich J.E."/>
            <person name="Selbmann L."/>
        </authorList>
    </citation>
    <scope>NUCLEOTIDE SEQUENCE [LARGE SCALE GENOMIC DNA]</scope>
    <source>
        <strain evidence="8 9">CCFEE 6328</strain>
    </source>
</reference>
<dbReference type="EMBL" id="JAVRRF010000011">
    <property type="protein sequence ID" value="KAK5060383.1"/>
    <property type="molecule type" value="Genomic_DNA"/>
</dbReference>
<organism evidence="8 9">
    <name type="scientific">Exophiala sideris</name>
    <dbReference type="NCBI Taxonomy" id="1016849"/>
    <lineage>
        <taxon>Eukaryota</taxon>
        <taxon>Fungi</taxon>
        <taxon>Dikarya</taxon>
        <taxon>Ascomycota</taxon>
        <taxon>Pezizomycotina</taxon>
        <taxon>Eurotiomycetes</taxon>
        <taxon>Chaetothyriomycetidae</taxon>
        <taxon>Chaetothyriales</taxon>
        <taxon>Herpotrichiellaceae</taxon>
        <taxon>Exophiala</taxon>
    </lineage>
</organism>
<keyword evidence="3" id="KW-0805">Transcription regulation</keyword>
<sequence>MLRDGHPVNENIKLILYQNDSSATLTSLRADISQLQAQIQSIVENQQQILTLLFAQSRASTNSTSSHRDSMSLDNPQRLGTSETSDPEQPANEPLFQLIRSPLIDRLVDIYFEHCHNQPYSFFHEDSFRLSLANQEIPDYLLLAIVATTLRFSDNLILTDNKQETAGQAATCSWKIVSAIYLEKTKADLPVTQTLALLSIFDFTAGNPHHSSAWIKIGIAIRLAQDMKLMLHPPIELSFQAQEERRRVFWSLYLLDRLATCGRGRPASISEYSCQLQLPCDEKSWRDNIPKSTATLSQLFEQQSFSPLETSPFALVLLIANLLGRATRFMLQGVDDDNKVPPWDHRSELAAIQSNLIYLEPSFSLQKPLEQIVLQNMTASGHVDQSVLGPFVFSQTLFHLCYCVLYHPFLLKNKLKDFHGQRPSNFLSRGFETAYTHAKQLVSQIDAAKAARCSVHIAFYSYASALAGSILALYALDTSEPLRFEADSLQQRNISFLEELGQRWNHTPKALWLLQKLIVDSQSFSAFVFDAEEQAKLPPSDEELMWTLLDYSAWPKMLPDDNKPAYYQEQSGNDWPNLNMSLDDFCTPFPHFDLDGYPGSSCPMPLQPSKSGHYTYAQVPCV</sequence>
<keyword evidence="2" id="KW-0479">Metal-binding</keyword>
<dbReference type="CDD" id="cd12148">
    <property type="entry name" value="fungal_TF_MHR"/>
    <property type="match status" value="1"/>
</dbReference>
<name>A0ABR0JAT1_9EURO</name>
<feature type="compositionally biased region" description="Polar residues" evidence="6">
    <location>
        <begin position="72"/>
        <end position="84"/>
    </location>
</feature>
<gene>
    <name evidence="8" type="ORF">LTR69_005700</name>
</gene>
<proteinExistence type="predicted"/>
<accession>A0ABR0JAT1</accession>
<keyword evidence="5" id="KW-0539">Nucleus</keyword>
<comment type="subcellular location">
    <subcellularLocation>
        <location evidence="1">Nucleus</location>
    </subcellularLocation>
</comment>
<dbReference type="SMART" id="SM00906">
    <property type="entry name" value="Fungal_trans"/>
    <property type="match status" value="1"/>
</dbReference>
<evidence type="ECO:0000259" key="7">
    <source>
        <dbReference type="SMART" id="SM00906"/>
    </source>
</evidence>
<dbReference type="Pfam" id="PF04082">
    <property type="entry name" value="Fungal_trans"/>
    <property type="match status" value="1"/>
</dbReference>
<feature type="region of interest" description="Disordered" evidence="6">
    <location>
        <begin position="61"/>
        <end position="92"/>
    </location>
</feature>
<evidence type="ECO:0000256" key="2">
    <source>
        <dbReference type="ARBA" id="ARBA00022723"/>
    </source>
</evidence>
<dbReference type="PANTHER" id="PTHR47338:SF4">
    <property type="entry name" value="ZN(II)2CYS6 TRANSCRIPTION FACTOR (EUROFUNG)"/>
    <property type="match status" value="1"/>
</dbReference>
<evidence type="ECO:0000256" key="3">
    <source>
        <dbReference type="ARBA" id="ARBA00023015"/>
    </source>
</evidence>
<evidence type="ECO:0000256" key="4">
    <source>
        <dbReference type="ARBA" id="ARBA00023163"/>
    </source>
</evidence>
<comment type="caution">
    <text evidence="8">The sequence shown here is derived from an EMBL/GenBank/DDBJ whole genome shotgun (WGS) entry which is preliminary data.</text>
</comment>
<feature type="domain" description="Xylanolytic transcriptional activator regulatory" evidence="7">
    <location>
        <begin position="213"/>
        <end position="285"/>
    </location>
</feature>
<evidence type="ECO:0000313" key="8">
    <source>
        <dbReference type="EMBL" id="KAK5060383.1"/>
    </source>
</evidence>
<dbReference type="Proteomes" id="UP001345691">
    <property type="component" value="Unassembled WGS sequence"/>
</dbReference>
<evidence type="ECO:0000313" key="9">
    <source>
        <dbReference type="Proteomes" id="UP001345691"/>
    </source>
</evidence>
<evidence type="ECO:0000256" key="1">
    <source>
        <dbReference type="ARBA" id="ARBA00004123"/>
    </source>
</evidence>
<keyword evidence="9" id="KW-1185">Reference proteome</keyword>